<dbReference type="EMBL" id="BCSX01000035">
    <property type="protein sequence ID" value="GAS89898.1"/>
    <property type="molecule type" value="Genomic_DNA"/>
</dbReference>
<gene>
    <name evidence="3" type="ORF">RMCB_3994</name>
</gene>
<dbReference type="InterPro" id="IPR033469">
    <property type="entry name" value="CYTH-like_dom_sf"/>
</dbReference>
<dbReference type="Pfam" id="PF05235">
    <property type="entry name" value="CHAD"/>
    <property type="match status" value="1"/>
</dbReference>
<reference evidence="4" key="1">
    <citation type="journal article" date="2016" name="Genome Announc.">
        <title>Draft Genome Sequences of Five Rapidly Growing Mycobacterium Species, M. thermoresistibile, M. fortuitum subsp. acetamidolyticum, M. canariasense, M. brisbanense, and M. novocastrense.</title>
        <authorList>
            <person name="Katahira K."/>
            <person name="Ogura Y."/>
            <person name="Gotoh Y."/>
            <person name="Hayashi T."/>
        </authorList>
    </citation>
    <scope>NUCLEOTIDE SEQUENCE [LARGE SCALE GENOMIC DNA]</scope>
    <source>
        <strain evidence="4">JCM15654</strain>
    </source>
</reference>
<dbReference type="Gene3D" id="1.40.20.10">
    <property type="entry name" value="CHAD domain"/>
    <property type="match status" value="1"/>
</dbReference>
<name>A0A124E0A5_9MYCO</name>
<dbReference type="SMART" id="SM00880">
    <property type="entry name" value="CHAD"/>
    <property type="match status" value="1"/>
</dbReference>
<sequence length="474" mass="52973">MHEALEREDKWDVDDQFQLPDLRDIFTDAHVEHDIVDLTSEYYDTAERDLQTHAILLRRRSGDDDTGWQVKVPAAEGRVELHWPPTDGLPDAVRELLTGVTLGKRLDSIATIHTVRNRYRLRRAEGGELCAEIADDSVRAWADERLLAWREVEAELGPRSRSVPKRLTNRLAAAGARPSTYPSKLAHIVPPLPAVEPLSRAASALVRYVNAQIDQIVAGDIGLRRGQDPIHDTRVAIRRLRSTLRVFGKVLDQSVIGDLDDELRWFAGLLGDVRDCQVQHRRFLTALDEFPDDLVLGPVRSRVRNDLQAIELPARAEISEAMDSPRYLAIMAALRIWRTAPPVDPKISTKDLIKRARKAQRKADRRLTAALGDGDADGAMLHRARKAAKRARYAAELCAGVGNSAQAKRTAKRYKRFQSVLGDHQDTVVASASLRRMAASAGTTGGENGFTFGLLFGREQRLADECRRKARSLL</sequence>
<evidence type="ECO:0000259" key="2">
    <source>
        <dbReference type="PROSITE" id="PS51708"/>
    </source>
</evidence>
<organism evidence="3 4">
    <name type="scientific">Mycolicibacterium brisbanense</name>
    <dbReference type="NCBI Taxonomy" id="146020"/>
    <lineage>
        <taxon>Bacteria</taxon>
        <taxon>Bacillati</taxon>
        <taxon>Actinomycetota</taxon>
        <taxon>Actinomycetes</taxon>
        <taxon>Mycobacteriales</taxon>
        <taxon>Mycobacteriaceae</taxon>
        <taxon>Mycolicibacterium</taxon>
    </lineage>
</organism>
<dbReference type="AlphaFoldDB" id="A0A124E0A5"/>
<comment type="caution">
    <text evidence="3">The sequence shown here is derived from an EMBL/GenBank/DDBJ whole genome shotgun (WGS) entry which is preliminary data.</text>
</comment>
<dbReference type="Gene3D" id="2.40.320.10">
    <property type="entry name" value="Hypothetical Protein Pfu-838710-001"/>
    <property type="match status" value="1"/>
</dbReference>
<feature type="domain" description="CYTH" evidence="1">
    <location>
        <begin position="4"/>
        <end position="187"/>
    </location>
</feature>
<dbReference type="Proteomes" id="UP000069620">
    <property type="component" value="Unassembled WGS sequence"/>
</dbReference>
<dbReference type="PANTHER" id="PTHR39339:SF1">
    <property type="entry name" value="CHAD DOMAIN-CONTAINING PROTEIN"/>
    <property type="match status" value="1"/>
</dbReference>
<dbReference type="Pfam" id="PF01928">
    <property type="entry name" value="CYTH"/>
    <property type="match status" value="1"/>
</dbReference>
<feature type="domain" description="CHAD" evidence="2">
    <location>
        <begin position="198"/>
        <end position="474"/>
    </location>
</feature>
<dbReference type="STRING" id="146020.RMCB_3994"/>
<keyword evidence="4" id="KW-1185">Reference proteome</keyword>
<evidence type="ECO:0008006" key="5">
    <source>
        <dbReference type="Google" id="ProtNLM"/>
    </source>
</evidence>
<dbReference type="PANTHER" id="PTHR39339">
    <property type="entry name" value="SLR1444 PROTEIN"/>
    <property type="match status" value="1"/>
</dbReference>
<dbReference type="InterPro" id="IPR038186">
    <property type="entry name" value="CHAD_dom_sf"/>
</dbReference>
<evidence type="ECO:0000313" key="3">
    <source>
        <dbReference type="EMBL" id="GAS89898.1"/>
    </source>
</evidence>
<dbReference type="SUPFAM" id="SSF55154">
    <property type="entry name" value="CYTH-like phosphatases"/>
    <property type="match status" value="1"/>
</dbReference>
<dbReference type="OrthoDB" id="9777271at2"/>
<dbReference type="RefSeq" id="WP_062830186.1">
    <property type="nucleotide sequence ID" value="NZ_BCSX01000035.1"/>
</dbReference>
<dbReference type="CDD" id="cd07374">
    <property type="entry name" value="CYTH-like_Pase"/>
    <property type="match status" value="1"/>
</dbReference>
<accession>A0A124E0A5</accession>
<proteinExistence type="predicted"/>
<dbReference type="PROSITE" id="PS51708">
    <property type="entry name" value="CHAD"/>
    <property type="match status" value="1"/>
</dbReference>
<dbReference type="PROSITE" id="PS51707">
    <property type="entry name" value="CYTH"/>
    <property type="match status" value="1"/>
</dbReference>
<dbReference type="InterPro" id="IPR007899">
    <property type="entry name" value="CHAD_dom"/>
</dbReference>
<reference evidence="4" key="2">
    <citation type="submission" date="2016-02" db="EMBL/GenBank/DDBJ databases">
        <title>Draft genome sequence of five rapidly growing Mycobacterium species.</title>
        <authorList>
            <person name="Katahira K."/>
            <person name="Gotou Y."/>
            <person name="Iida K."/>
            <person name="Ogura Y."/>
            <person name="Hayashi T."/>
        </authorList>
    </citation>
    <scope>NUCLEOTIDE SEQUENCE [LARGE SCALE GENOMIC DNA]</scope>
    <source>
        <strain evidence="4">JCM15654</strain>
    </source>
</reference>
<evidence type="ECO:0000313" key="4">
    <source>
        <dbReference type="Proteomes" id="UP000069620"/>
    </source>
</evidence>
<dbReference type="InterPro" id="IPR023577">
    <property type="entry name" value="CYTH_domain"/>
</dbReference>
<protein>
    <recommendedName>
        <fullName evidence="5">CHAD domain-containing protein</fullName>
    </recommendedName>
</protein>
<evidence type="ECO:0000259" key="1">
    <source>
        <dbReference type="PROSITE" id="PS51707"/>
    </source>
</evidence>